<protein>
    <recommendedName>
        <fullName evidence="9">Protein pelota homolog</fullName>
        <ecNumber evidence="9">3.1.-.-</ecNumber>
    </recommendedName>
</protein>
<dbReference type="InterPro" id="IPR005140">
    <property type="entry name" value="eRF1_Pelota-like_N"/>
</dbReference>
<evidence type="ECO:0000256" key="2">
    <source>
        <dbReference type="ARBA" id="ARBA00004496"/>
    </source>
</evidence>
<dbReference type="InterPro" id="IPR029064">
    <property type="entry name" value="Ribosomal_eL30-like_sf"/>
</dbReference>
<evidence type="ECO:0000256" key="5">
    <source>
        <dbReference type="ARBA" id="ARBA00022722"/>
    </source>
</evidence>
<dbReference type="GeneID" id="15393258"/>
<dbReference type="InterPro" id="IPR005142">
    <property type="entry name" value="eRF1_3"/>
</dbReference>
<dbReference type="Gene3D" id="3.30.420.60">
    <property type="entry name" value="eRF1 domain 2"/>
    <property type="match status" value="1"/>
</dbReference>
<dbReference type="GO" id="GO:0005737">
    <property type="term" value="C:cytoplasm"/>
    <property type="evidence" value="ECO:0007669"/>
    <property type="project" value="UniProtKB-SubCell"/>
</dbReference>
<dbReference type="EMBL" id="CP005290">
    <property type="protein sequence ID" value="AGK61598.1"/>
    <property type="molecule type" value="Genomic_DNA"/>
</dbReference>
<dbReference type="InterPro" id="IPR038069">
    <property type="entry name" value="Pelota/DOM34_N"/>
</dbReference>
<organism evidence="11 12">
    <name type="scientific">Archaeoglobus sulfaticallidus PM70-1</name>
    <dbReference type="NCBI Taxonomy" id="387631"/>
    <lineage>
        <taxon>Archaea</taxon>
        <taxon>Methanobacteriati</taxon>
        <taxon>Methanobacteriota</taxon>
        <taxon>Archaeoglobi</taxon>
        <taxon>Archaeoglobales</taxon>
        <taxon>Archaeoglobaceae</taxon>
        <taxon>Archaeoglobus</taxon>
    </lineage>
</organism>
<dbReference type="Gene3D" id="3.30.1330.30">
    <property type="match status" value="1"/>
</dbReference>
<evidence type="ECO:0000259" key="10">
    <source>
        <dbReference type="SMART" id="SM01194"/>
    </source>
</evidence>
<dbReference type="FunFam" id="2.30.30.870:FF:000002">
    <property type="entry name" value="Protein pelota homolog"/>
    <property type="match status" value="1"/>
</dbReference>
<dbReference type="GO" id="GO:0070966">
    <property type="term" value="P:nuclear-transcribed mRNA catabolic process, no-go decay"/>
    <property type="evidence" value="ECO:0007669"/>
    <property type="project" value="InterPro"/>
</dbReference>
<keyword evidence="11" id="KW-0131">Cell cycle</keyword>
<evidence type="ECO:0000256" key="1">
    <source>
        <dbReference type="ARBA" id="ARBA00001968"/>
    </source>
</evidence>
<sequence length="344" mass="38908">MKVVEENIKGEKGEIKLIPENLDDLWHLKFIIEPGDIVFALTKRVSESSDKLRSDKEKITVRIGIEVEKVEFQKFSNRLRVSGKIVAGVEDSGHHTINISVNKEISIIKERWKKEQIERIKKAIEASQRPEVIVITIEEGSAVIGVLREWGIEEIATINRSYGKGEGNYRSEFFAEILNLIRNIEFRYGVVAGPGFTKDDFLKFLKDREPEIAKVMVKADASSIGVRGFIEVLRRGVIDRIVGELRLSLEAEYMERLLAEISRDGKAVYGKDEVEKAMNYGAVEVLLIVDDYMLKERENWDVDGLMRAVEDSGGKVVILSSEFEPGKQLVSLGGIAALLRFQIQ</sequence>
<dbReference type="SUPFAM" id="SSF159065">
    <property type="entry name" value="Dom34/Pelota N-terminal domain-like"/>
    <property type="match status" value="1"/>
</dbReference>
<dbReference type="eggNOG" id="arCOG01741">
    <property type="taxonomic scope" value="Archaea"/>
</dbReference>
<dbReference type="STRING" id="387631.Asulf_01623"/>
<dbReference type="GO" id="GO:0046872">
    <property type="term" value="F:metal ion binding"/>
    <property type="evidence" value="ECO:0007669"/>
    <property type="project" value="UniProtKB-UniRule"/>
</dbReference>
<comment type="similarity">
    <text evidence="3 9">Belongs to the eukaryotic release factor 1 family. Pelota subfamily.</text>
</comment>
<dbReference type="KEGG" id="ast:Asulf_01623"/>
<keyword evidence="8 9" id="KW-0378">Hydrolase</keyword>
<dbReference type="AlphaFoldDB" id="N0BF05"/>
<dbReference type="InterPro" id="IPR004405">
    <property type="entry name" value="TF_pelota"/>
</dbReference>
<dbReference type="Gene3D" id="2.30.30.870">
    <property type="entry name" value="Pelota, domain A"/>
    <property type="match status" value="1"/>
</dbReference>
<dbReference type="PANTHER" id="PTHR10853:SF0">
    <property type="entry name" value="PROTEIN PELOTA HOMOLOG"/>
    <property type="match status" value="1"/>
</dbReference>
<accession>N0BF05</accession>
<comment type="cofactor">
    <cofactor evidence="1 9">
        <name>a divalent metal cation</name>
        <dbReference type="ChEBI" id="CHEBI:60240"/>
    </cofactor>
</comment>
<evidence type="ECO:0000256" key="8">
    <source>
        <dbReference type="ARBA" id="ARBA00022801"/>
    </source>
</evidence>
<dbReference type="GO" id="GO:0071025">
    <property type="term" value="P:RNA surveillance"/>
    <property type="evidence" value="ECO:0007669"/>
    <property type="project" value="InterPro"/>
</dbReference>
<keyword evidence="7 9" id="KW-0255">Endonuclease</keyword>
<dbReference type="EC" id="3.1.-.-" evidence="9"/>
<dbReference type="HAMAP" id="MF_01853">
    <property type="entry name" value="PelO"/>
    <property type="match status" value="1"/>
</dbReference>
<dbReference type="InterPro" id="IPR058547">
    <property type="entry name" value="Pelota_N"/>
</dbReference>
<proteinExistence type="inferred from homology"/>
<comment type="function">
    <text evidence="9">May function in recognizing stalled ribosomes, interact with stem-loop structures in stalled mRNA molecules, and effect endonucleolytic cleavage of the mRNA. May play a role in the release non-functional ribosomes and degradation of damaged mRNAs. Has endoribonuclease activity.</text>
</comment>
<evidence type="ECO:0000256" key="9">
    <source>
        <dbReference type="HAMAP-Rule" id="MF_01853"/>
    </source>
</evidence>
<comment type="domain">
    <text evidence="9">The N-terminal domain has the RNA-binding Sm fold. It harbors the endoribonuclease activity.</text>
</comment>
<dbReference type="SMART" id="SM01194">
    <property type="entry name" value="eRF1_1"/>
    <property type="match status" value="1"/>
</dbReference>
<dbReference type="GO" id="GO:0004519">
    <property type="term" value="F:endonuclease activity"/>
    <property type="evidence" value="ECO:0007669"/>
    <property type="project" value="UniProtKB-UniRule"/>
</dbReference>
<comment type="subcellular location">
    <subcellularLocation>
        <location evidence="2 9">Cytoplasm</location>
    </subcellularLocation>
</comment>
<keyword evidence="12" id="KW-1185">Reference proteome</keyword>
<name>N0BF05_9EURY</name>
<gene>
    <name evidence="9" type="primary">pelA</name>
    <name evidence="11" type="ORF">Asulf_01623</name>
</gene>
<dbReference type="OrthoDB" id="31300at2157"/>
<dbReference type="Pfam" id="PF03465">
    <property type="entry name" value="eRF1_3"/>
    <property type="match status" value="1"/>
</dbReference>
<dbReference type="GO" id="GO:0016787">
    <property type="term" value="F:hydrolase activity"/>
    <property type="evidence" value="ECO:0007669"/>
    <property type="project" value="UniProtKB-KW"/>
</dbReference>
<dbReference type="GO" id="GO:0051301">
    <property type="term" value="P:cell division"/>
    <property type="evidence" value="ECO:0007669"/>
    <property type="project" value="UniProtKB-KW"/>
</dbReference>
<dbReference type="Proteomes" id="UP000013307">
    <property type="component" value="Chromosome"/>
</dbReference>
<evidence type="ECO:0000256" key="7">
    <source>
        <dbReference type="ARBA" id="ARBA00022759"/>
    </source>
</evidence>
<keyword evidence="11" id="KW-0132">Cell division</keyword>
<dbReference type="SUPFAM" id="SSF55315">
    <property type="entry name" value="L30e-like"/>
    <property type="match status" value="1"/>
</dbReference>
<dbReference type="GO" id="GO:0070651">
    <property type="term" value="P:nonfunctional rRNA decay"/>
    <property type="evidence" value="ECO:0007669"/>
    <property type="project" value="TreeGrafter"/>
</dbReference>
<dbReference type="GO" id="GO:0070481">
    <property type="term" value="P:nuclear-transcribed mRNA catabolic process, non-stop decay"/>
    <property type="evidence" value="ECO:0007669"/>
    <property type="project" value="InterPro"/>
</dbReference>
<dbReference type="SUPFAM" id="SSF53137">
    <property type="entry name" value="Translational machinery components"/>
    <property type="match status" value="1"/>
</dbReference>
<evidence type="ECO:0000256" key="4">
    <source>
        <dbReference type="ARBA" id="ARBA00022490"/>
    </source>
</evidence>
<evidence type="ECO:0000313" key="12">
    <source>
        <dbReference type="Proteomes" id="UP000013307"/>
    </source>
</evidence>
<dbReference type="GO" id="GO:0032790">
    <property type="term" value="P:ribosome disassembly"/>
    <property type="evidence" value="ECO:0007669"/>
    <property type="project" value="TreeGrafter"/>
</dbReference>
<evidence type="ECO:0000313" key="11">
    <source>
        <dbReference type="EMBL" id="AGK61598.1"/>
    </source>
</evidence>
<dbReference type="HOGENOM" id="CLU_023334_0_0_2"/>
<dbReference type="PANTHER" id="PTHR10853">
    <property type="entry name" value="PELOTA"/>
    <property type="match status" value="1"/>
</dbReference>
<comment type="subunit">
    <text evidence="9">Monomer.</text>
</comment>
<keyword evidence="5 9" id="KW-0540">Nuclease</keyword>
<dbReference type="InterPro" id="IPR023521">
    <property type="entry name" value="Pelota_arc"/>
</dbReference>
<dbReference type="InterPro" id="IPR042226">
    <property type="entry name" value="eFR1_2_sf"/>
</dbReference>
<keyword evidence="4 9" id="KW-0963">Cytoplasm</keyword>
<keyword evidence="6 9" id="KW-0479">Metal-binding</keyword>
<dbReference type="Pfam" id="PF26356">
    <property type="entry name" value="Pelota_N"/>
    <property type="match status" value="1"/>
</dbReference>
<feature type="domain" description="eRF1/Pelota-like N-terminal" evidence="10">
    <location>
        <begin position="1"/>
        <end position="125"/>
    </location>
</feature>
<dbReference type="NCBIfam" id="TIGR00111">
    <property type="entry name" value="pelota"/>
    <property type="match status" value="1"/>
</dbReference>
<evidence type="ECO:0000256" key="3">
    <source>
        <dbReference type="ARBA" id="ARBA00009504"/>
    </source>
</evidence>
<reference evidence="11 12" key="1">
    <citation type="journal article" date="2013" name="Genome Announc.">
        <title>Complete Genome Sequence of the Thermophilic and Facultatively Chemolithoautotrophic Sulfate Reducer Archaeoglobus sulfaticallidus Strain PM70-1T.</title>
        <authorList>
            <person name="Stokke R."/>
            <person name="Hocking W.P."/>
            <person name="Steinsbu B.O."/>
            <person name="Steen I.H."/>
        </authorList>
    </citation>
    <scope>NUCLEOTIDE SEQUENCE [LARGE SCALE GENOMIC DNA]</scope>
    <source>
        <strain evidence="11">PM70-1</strain>
    </source>
</reference>
<dbReference type="RefSeq" id="WP_015591196.1">
    <property type="nucleotide sequence ID" value="NC_021169.1"/>
</dbReference>
<evidence type="ECO:0000256" key="6">
    <source>
        <dbReference type="ARBA" id="ARBA00022723"/>
    </source>
</evidence>